<dbReference type="Proteomes" id="UP001217918">
    <property type="component" value="Unassembled WGS sequence"/>
</dbReference>
<comment type="caution">
    <text evidence="2">The sequence shown here is derived from an EMBL/GenBank/DDBJ whole genome shotgun (WGS) entry which is preliminary data.</text>
</comment>
<gene>
    <name evidence="2" type="ORF">P8C59_006956</name>
</gene>
<feature type="compositionally biased region" description="Basic residues" evidence="1">
    <location>
        <begin position="8"/>
        <end position="17"/>
    </location>
</feature>
<sequence>MALVAASRVRKTLHKKFQPSPPSPFRNDQGQLLPPPPPSPPLAMQFTALANLALAGVALATPVALHARDLNSCVTGATYEQQVCTNKCQQTDGNCIQACVDKSTGTIRACLSQYPNSSTVPSVPISVGTVASA</sequence>
<protein>
    <submittedName>
        <fullName evidence="2">Uncharacterized protein</fullName>
    </submittedName>
</protein>
<keyword evidence="3" id="KW-1185">Reference proteome</keyword>
<evidence type="ECO:0000256" key="1">
    <source>
        <dbReference type="SAM" id="MobiDB-lite"/>
    </source>
</evidence>
<dbReference type="AlphaFoldDB" id="A0AAD9MD18"/>
<feature type="region of interest" description="Disordered" evidence="1">
    <location>
        <begin position="1"/>
        <end position="40"/>
    </location>
</feature>
<dbReference type="EMBL" id="JAQQPM010000006">
    <property type="protein sequence ID" value="KAK2072614.1"/>
    <property type="molecule type" value="Genomic_DNA"/>
</dbReference>
<name>A0AAD9MD18_9PEZI</name>
<evidence type="ECO:0000313" key="3">
    <source>
        <dbReference type="Proteomes" id="UP001217918"/>
    </source>
</evidence>
<evidence type="ECO:0000313" key="2">
    <source>
        <dbReference type="EMBL" id="KAK2072614.1"/>
    </source>
</evidence>
<proteinExistence type="predicted"/>
<reference evidence="2" key="1">
    <citation type="journal article" date="2023" name="Mol. Plant Microbe Interact.">
        <title>Elucidating the Obligate Nature and Biological Capacity of an Invasive Fungal Corn Pathogen.</title>
        <authorList>
            <person name="MacCready J.S."/>
            <person name="Roggenkamp E.M."/>
            <person name="Gdanetz K."/>
            <person name="Chilvers M.I."/>
        </authorList>
    </citation>
    <scope>NUCLEOTIDE SEQUENCE</scope>
    <source>
        <strain evidence="2">PM02</strain>
    </source>
</reference>
<organism evidence="2 3">
    <name type="scientific">Phyllachora maydis</name>
    <dbReference type="NCBI Taxonomy" id="1825666"/>
    <lineage>
        <taxon>Eukaryota</taxon>
        <taxon>Fungi</taxon>
        <taxon>Dikarya</taxon>
        <taxon>Ascomycota</taxon>
        <taxon>Pezizomycotina</taxon>
        <taxon>Sordariomycetes</taxon>
        <taxon>Sordariomycetidae</taxon>
        <taxon>Phyllachorales</taxon>
        <taxon>Phyllachoraceae</taxon>
        <taxon>Phyllachora</taxon>
    </lineage>
</organism>
<accession>A0AAD9MD18</accession>